<evidence type="ECO:0000256" key="2">
    <source>
        <dbReference type="ARBA" id="ARBA00003670"/>
    </source>
</evidence>
<dbReference type="Pfam" id="PF00311">
    <property type="entry name" value="PEPcase"/>
    <property type="match status" value="1"/>
</dbReference>
<dbReference type="HAMAP" id="MF_00595">
    <property type="entry name" value="PEPcase_type1"/>
    <property type="match status" value="1"/>
</dbReference>
<keyword evidence="8 10" id="KW-0120">Carbon dioxide fixation</keyword>
<evidence type="ECO:0000256" key="8">
    <source>
        <dbReference type="ARBA" id="ARBA00023300"/>
    </source>
</evidence>
<comment type="similarity">
    <text evidence="3 10">Belongs to the PEPCase type 1 family.</text>
</comment>
<sequence length="876" mass="97880">MNDSQAALWNDVHLLGEFLGQTIKNDLGDEFLGKVEWIRQLSKSERAEGAPDHQALGEALQQLSDDELLPLARAFSQFLNLANIAEQYHTISPFYQDETIQANPINALLQKLKSQPLNKQIITEAIEQMAIELVLTAHPTEVTRRTLIKKHEAISDCLAEKDNDGDSAKQESIHNRLAQLISQAWHTNEIRQHRPTPVDEAKWGFATIENSLWSAVPAFCRVLTKELETVLDIKLTKQVIPIRFASWMGGDRDGNPNVTAKVTAEVLLLSRWMAADLYLRDIQLLIDELSMVVCSEPLRAEVGDANEPYRALLKQLKQRLKATLLWAEQSLDASVNPSEDVLLDDQALIQPLELCYQSLVDCGMEIIANGPILDTLYRAYCFGLHLVKLDIRQEAGRHTEAIAEIVNYLELGNYAEWDEQQKQQFLLQELASKRPLIPTKWQPSAATQELLNTCRVIASQPATAMGSYVISMASQPSDVLAVLLLLKATDVSFKIPVVPLFETLADLDQAAESIDRLLSVEWYQQYINGYQQVMIGYSDSAKDAGFLTAAWAQYQAQEKLVQVASKYQVKLVLFHGRGGTIGRGGGPAHAAILSQPPGSLDYGMRVTEQGEMIRFKFGLPDVAVRSMVLYWCAAIEAKLLPPPVPVDNWRDTMAKIANKSLSVYRKTVKETPDFVDYFRAATPEQELAKLPLGSRPAKRKQAGGIESLRAIPWIFAWTQNRLMLPSWLGAGEALETVLTEFGKDTLTEMMTQWPFFRARMNMLEMVLAKADLTLAAHYDDRLVPVALKPLGEQLQQQLAHTASVIKQITGSDVLLADDPWVQQSIALRNPYTDPLNVLQVELLYRARNNPESVTDLIEQALMVTITGIAAGMRNTG</sequence>
<comment type="function">
    <text evidence="2 10">Forms oxaloacetate, a four-carbon dicarboxylic acid source for the tricarboxylic acid cycle.</text>
</comment>
<feature type="active site" evidence="10 11">
    <location>
        <position position="138"/>
    </location>
</feature>
<feature type="active site" evidence="10 12">
    <location>
        <position position="542"/>
    </location>
</feature>
<reference evidence="13 14" key="1">
    <citation type="submission" date="2022-11" db="EMBL/GenBank/DDBJ databases">
        <title>Spartinivicinus poritis sp. nov., isolated from scleractinian coral Porites lutea.</title>
        <authorList>
            <person name="Zhang G."/>
            <person name="Cai L."/>
            <person name="Wei Q."/>
        </authorList>
    </citation>
    <scope>NUCLEOTIDE SEQUENCE [LARGE SCALE GENOMIC DNA]</scope>
    <source>
        <strain evidence="13 14">A2-2</strain>
    </source>
</reference>
<name>A0ABT5U241_9GAMM</name>
<dbReference type="Gene3D" id="1.20.1440.90">
    <property type="entry name" value="Phosphoenolpyruvate/pyruvate domain"/>
    <property type="match status" value="1"/>
</dbReference>
<keyword evidence="6 10" id="KW-0460">Magnesium</keyword>
<evidence type="ECO:0000256" key="11">
    <source>
        <dbReference type="PROSITE-ProRule" id="PRU10111"/>
    </source>
</evidence>
<dbReference type="PANTHER" id="PTHR30523">
    <property type="entry name" value="PHOSPHOENOLPYRUVATE CARBOXYLASE"/>
    <property type="match status" value="1"/>
</dbReference>
<evidence type="ECO:0000256" key="3">
    <source>
        <dbReference type="ARBA" id="ARBA00008346"/>
    </source>
</evidence>
<evidence type="ECO:0000256" key="10">
    <source>
        <dbReference type="HAMAP-Rule" id="MF_00595"/>
    </source>
</evidence>
<accession>A0ABT5U241</accession>
<keyword evidence="7 10" id="KW-0456">Lyase</keyword>
<dbReference type="PROSITE" id="PS00781">
    <property type="entry name" value="PEPCASE_1"/>
    <property type="match status" value="1"/>
</dbReference>
<dbReference type="InterPro" id="IPR021135">
    <property type="entry name" value="PEP_COase"/>
</dbReference>
<dbReference type="InterPro" id="IPR018129">
    <property type="entry name" value="PEP_COase_Lys_AS"/>
</dbReference>
<dbReference type="Proteomes" id="UP001528823">
    <property type="component" value="Unassembled WGS sequence"/>
</dbReference>
<dbReference type="InterPro" id="IPR033129">
    <property type="entry name" value="PEPCASE_His_AS"/>
</dbReference>
<dbReference type="SUPFAM" id="SSF51621">
    <property type="entry name" value="Phosphoenolpyruvate/pyruvate domain"/>
    <property type="match status" value="1"/>
</dbReference>
<dbReference type="RefSeq" id="WP_274686803.1">
    <property type="nucleotide sequence ID" value="NZ_JAPMOU010000001.1"/>
</dbReference>
<dbReference type="InterPro" id="IPR015813">
    <property type="entry name" value="Pyrv/PenolPyrv_kinase-like_dom"/>
</dbReference>
<protein>
    <recommendedName>
        <fullName evidence="5 10">Phosphoenolpyruvate carboxylase</fullName>
        <shortName evidence="10">PEPC</shortName>
        <shortName evidence="10">PEPCase</shortName>
        <ecNumber evidence="4 10">4.1.1.31</ecNumber>
    </recommendedName>
</protein>
<dbReference type="PANTHER" id="PTHR30523:SF6">
    <property type="entry name" value="PHOSPHOENOLPYRUVATE CARBOXYLASE"/>
    <property type="match status" value="1"/>
</dbReference>
<evidence type="ECO:0000256" key="1">
    <source>
        <dbReference type="ARBA" id="ARBA00001946"/>
    </source>
</evidence>
<evidence type="ECO:0000256" key="6">
    <source>
        <dbReference type="ARBA" id="ARBA00022842"/>
    </source>
</evidence>
<dbReference type="GO" id="GO:0008964">
    <property type="term" value="F:phosphoenolpyruvate carboxylase activity"/>
    <property type="evidence" value="ECO:0007669"/>
    <property type="project" value="UniProtKB-EC"/>
</dbReference>
<evidence type="ECO:0000256" key="5">
    <source>
        <dbReference type="ARBA" id="ARBA00022419"/>
    </source>
</evidence>
<evidence type="ECO:0000256" key="7">
    <source>
        <dbReference type="ARBA" id="ARBA00023239"/>
    </source>
</evidence>
<evidence type="ECO:0000256" key="9">
    <source>
        <dbReference type="ARBA" id="ARBA00048995"/>
    </source>
</evidence>
<dbReference type="InterPro" id="IPR022805">
    <property type="entry name" value="PEP_COase_bac/pln-type"/>
</dbReference>
<dbReference type="EMBL" id="JAPMOU010000001">
    <property type="protein sequence ID" value="MDE1460430.1"/>
    <property type="molecule type" value="Genomic_DNA"/>
</dbReference>
<organism evidence="13 14">
    <name type="scientific">Spartinivicinus poritis</name>
    <dbReference type="NCBI Taxonomy" id="2994640"/>
    <lineage>
        <taxon>Bacteria</taxon>
        <taxon>Pseudomonadati</taxon>
        <taxon>Pseudomonadota</taxon>
        <taxon>Gammaproteobacteria</taxon>
        <taxon>Oceanospirillales</taxon>
        <taxon>Zooshikellaceae</taxon>
        <taxon>Spartinivicinus</taxon>
    </lineage>
</organism>
<evidence type="ECO:0000256" key="4">
    <source>
        <dbReference type="ARBA" id="ARBA00012305"/>
    </source>
</evidence>
<evidence type="ECO:0000313" key="13">
    <source>
        <dbReference type="EMBL" id="MDE1460430.1"/>
    </source>
</evidence>
<proteinExistence type="inferred from homology"/>
<comment type="cofactor">
    <cofactor evidence="1 10">
        <name>Mg(2+)</name>
        <dbReference type="ChEBI" id="CHEBI:18420"/>
    </cofactor>
</comment>
<comment type="subunit">
    <text evidence="10">Homotetramer.</text>
</comment>
<dbReference type="EC" id="4.1.1.31" evidence="4 10"/>
<dbReference type="PRINTS" id="PR00150">
    <property type="entry name" value="PEPCARBXLASE"/>
</dbReference>
<gene>
    <name evidence="10 13" type="primary">ppc</name>
    <name evidence="13" type="ORF">ORQ98_00485</name>
</gene>
<dbReference type="PROSITE" id="PS00393">
    <property type="entry name" value="PEPCASE_2"/>
    <property type="match status" value="1"/>
</dbReference>
<evidence type="ECO:0000313" key="14">
    <source>
        <dbReference type="Proteomes" id="UP001528823"/>
    </source>
</evidence>
<comment type="catalytic activity">
    <reaction evidence="9 10">
        <text>oxaloacetate + phosphate = phosphoenolpyruvate + hydrogencarbonate</text>
        <dbReference type="Rhea" id="RHEA:28370"/>
        <dbReference type="ChEBI" id="CHEBI:16452"/>
        <dbReference type="ChEBI" id="CHEBI:17544"/>
        <dbReference type="ChEBI" id="CHEBI:43474"/>
        <dbReference type="ChEBI" id="CHEBI:58702"/>
        <dbReference type="EC" id="4.1.1.31"/>
    </reaction>
</comment>
<keyword evidence="14" id="KW-1185">Reference proteome</keyword>
<evidence type="ECO:0000256" key="12">
    <source>
        <dbReference type="PROSITE-ProRule" id="PRU10112"/>
    </source>
</evidence>
<dbReference type="NCBIfam" id="NF000584">
    <property type="entry name" value="PRK00009.1"/>
    <property type="match status" value="1"/>
</dbReference>
<comment type="caution">
    <text evidence="13">The sequence shown here is derived from an EMBL/GenBank/DDBJ whole genome shotgun (WGS) entry which is preliminary data.</text>
</comment>